<gene>
    <name evidence="9" type="ORF">A3841_18635</name>
</gene>
<dbReference type="SUPFAM" id="SSF47384">
    <property type="entry name" value="Homodimeric domain of signal transducing histidine kinase"/>
    <property type="match status" value="1"/>
</dbReference>
<comment type="catalytic activity">
    <reaction evidence="1">
        <text>ATP + protein L-histidine = ADP + protein N-phospho-L-histidine.</text>
        <dbReference type="EC" id="2.7.13.3"/>
    </reaction>
</comment>
<dbReference type="SMART" id="SM00091">
    <property type="entry name" value="PAS"/>
    <property type="match status" value="1"/>
</dbReference>
<dbReference type="EMBL" id="LVWA01000005">
    <property type="protein sequence ID" value="OKL40338.1"/>
    <property type="molecule type" value="Genomic_DNA"/>
</dbReference>
<dbReference type="EC" id="2.7.13.3" evidence="2"/>
<evidence type="ECO:0000256" key="3">
    <source>
        <dbReference type="ARBA" id="ARBA00022553"/>
    </source>
</evidence>
<evidence type="ECO:0000256" key="2">
    <source>
        <dbReference type="ARBA" id="ARBA00012438"/>
    </source>
</evidence>
<dbReference type="SUPFAM" id="SSF55874">
    <property type="entry name" value="ATPase domain of HSP90 chaperone/DNA topoisomerase II/histidine kinase"/>
    <property type="match status" value="1"/>
</dbReference>
<evidence type="ECO:0000256" key="5">
    <source>
        <dbReference type="ARBA" id="ARBA00022777"/>
    </source>
</evidence>
<dbReference type="NCBIfam" id="TIGR00229">
    <property type="entry name" value="sensory_box"/>
    <property type="match status" value="1"/>
</dbReference>
<evidence type="ECO:0000256" key="1">
    <source>
        <dbReference type="ARBA" id="ARBA00000085"/>
    </source>
</evidence>
<dbReference type="InterPro" id="IPR004358">
    <property type="entry name" value="Sig_transdc_His_kin-like_C"/>
</dbReference>
<dbReference type="Pfam" id="PF02518">
    <property type="entry name" value="HATPase_c"/>
    <property type="match status" value="1"/>
</dbReference>
<dbReference type="PROSITE" id="PS50112">
    <property type="entry name" value="PAS"/>
    <property type="match status" value="1"/>
</dbReference>
<evidence type="ECO:0000313" key="9">
    <source>
        <dbReference type="EMBL" id="OKL40338.1"/>
    </source>
</evidence>
<dbReference type="InterPro" id="IPR052162">
    <property type="entry name" value="Sensor_kinase/Photoreceptor"/>
</dbReference>
<protein>
    <recommendedName>
        <fullName evidence="2">histidine kinase</fullName>
        <ecNumber evidence="2">2.7.13.3</ecNumber>
    </recommendedName>
</protein>
<evidence type="ECO:0000259" key="8">
    <source>
        <dbReference type="PROSITE" id="PS50113"/>
    </source>
</evidence>
<dbReference type="InterPro" id="IPR000700">
    <property type="entry name" value="PAS-assoc_C"/>
</dbReference>
<feature type="domain" description="PAS" evidence="7">
    <location>
        <begin position="19"/>
        <end position="73"/>
    </location>
</feature>
<dbReference type="SMART" id="SM00388">
    <property type="entry name" value="HisKA"/>
    <property type="match status" value="1"/>
</dbReference>
<evidence type="ECO:0000259" key="6">
    <source>
        <dbReference type="PROSITE" id="PS50109"/>
    </source>
</evidence>
<dbReference type="PROSITE" id="PS50109">
    <property type="entry name" value="HIS_KIN"/>
    <property type="match status" value="1"/>
</dbReference>
<dbReference type="InterPro" id="IPR003661">
    <property type="entry name" value="HisK_dim/P_dom"/>
</dbReference>
<dbReference type="InterPro" id="IPR036097">
    <property type="entry name" value="HisK_dim/P_sf"/>
</dbReference>
<dbReference type="STRING" id="1797110.A3841_18635"/>
<comment type="caution">
    <text evidence="9">The sequence shown here is derived from an EMBL/GenBank/DDBJ whole genome shotgun (WGS) entry which is preliminary data.</text>
</comment>
<reference evidence="9 10" key="1">
    <citation type="submission" date="2016-03" db="EMBL/GenBank/DDBJ databases">
        <title>Genome sequence of Pontibacter sp. nov., of the family cytophagaceae, isolated from marine sediment of the Yellow Sea, China.</title>
        <authorList>
            <person name="Zhang G."/>
            <person name="Zhang R."/>
        </authorList>
    </citation>
    <scope>NUCLEOTIDE SEQUENCE [LARGE SCALE GENOMIC DNA]</scope>
    <source>
        <strain evidence="9 10">S10-8</strain>
    </source>
</reference>
<dbReference type="GO" id="GO:0000155">
    <property type="term" value="F:phosphorelay sensor kinase activity"/>
    <property type="evidence" value="ECO:0007669"/>
    <property type="project" value="InterPro"/>
</dbReference>
<dbReference type="CDD" id="cd00130">
    <property type="entry name" value="PAS"/>
    <property type="match status" value="1"/>
</dbReference>
<keyword evidence="4" id="KW-0808">Transferase</keyword>
<dbReference type="InterPro" id="IPR000014">
    <property type="entry name" value="PAS"/>
</dbReference>
<feature type="domain" description="Histidine kinase" evidence="6">
    <location>
        <begin position="160"/>
        <end position="374"/>
    </location>
</feature>
<evidence type="ECO:0000259" key="7">
    <source>
        <dbReference type="PROSITE" id="PS50112"/>
    </source>
</evidence>
<dbReference type="Pfam" id="PF08448">
    <property type="entry name" value="PAS_4"/>
    <property type="match status" value="1"/>
</dbReference>
<dbReference type="RefSeq" id="WP_073852441.1">
    <property type="nucleotide sequence ID" value="NZ_LVWA01000005.1"/>
</dbReference>
<dbReference type="SUPFAM" id="SSF55785">
    <property type="entry name" value="PYP-like sensor domain (PAS domain)"/>
    <property type="match status" value="1"/>
</dbReference>
<organism evidence="9 10">
    <name type="scientific">Pontibacter flavimaris</name>
    <dbReference type="NCBI Taxonomy" id="1797110"/>
    <lineage>
        <taxon>Bacteria</taxon>
        <taxon>Pseudomonadati</taxon>
        <taxon>Bacteroidota</taxon>
        <taxon>Cytophagia</taxon>
        <taxon>Cytophagales</taxon>
        <taxon>Hymenobacteraceae</taxon>
        <taxon>Pontibacter</taxon>
    </lineage>
</organism>
<dbReference type="InterPro" id="IPR013656">
    <property type="entry name" value="PAS_4"/>
</dbReference>
<evidence type="ECO:0000313" key="10">
    <source>
        <dbReference type="Proteomes" id="UP000186551"/>
    </source>
</evidence>
<feature type="domain" description="PAC" evidence="8">
    <location>
        <begin position="91"/>
        <end position="142"/>
    </location>
</feature>
<dbReference type="AlphaFoldDB" id="A0A1Q5PDL4"/>
<dbReference type="PANTHER" id="PTHR43304">
    <property type="entry name" value="PHYTOCHROME-LIKE PROTEIN CPH1"/>
    <property type="match status" value="1"/>
</dbReference>
<keyword evidence="5" id="KW-0418">Kinase</keyword>
<dbReference type="Proteomes" id="UP000186551">
    <property type="component" value="Unassembled WGS sequence"/>
</dbReference>
<dbReference type="Gene3D" id="3.30.565.10">
    <property type="entry name" value="Histidine kinase-like ATPase, C-terminal domain"/>
    <property type="match status" value="1"/>
</dbReference>
<dbReference type="Gene3D" id="3.30.450.20">
    <property type="entry name" value="PAS domain"/>
    <property type="match status" value="1"/>
</dbReference>
<proteinExistence type="predicted"/>
<dbReference type="InterPro" id="IPR005467">
    <property type="entry name" value="His_kinase_dom"/>
</dbReference>
<dbReference type="InterPro" id="IPR003594">
    <property type="entry name" value="HATPase_dom"/>
</dbReference>
<dbReference type="InterPro" id="IPR035965">
    <property type="entry name" value="PAS-like_dom_sf"/>
</dbReference>
<sequence>MENISPPIQSSAGLASMRLERLNRLLFNNYPDAIYTIGMDGAFHTVNHTVCQVLQRTQEELIGQSFQLFIHPEHWEESSFYFKAATQGLPQRYQTVVLNGSGETIFLDVTNFPLKVGSEMVGIFGIAKDITVQKEREQAMLRTTQELQRQNEELELFRKIIAHDFRSPIARLLGLGRLLQKDNLQEKTQQTALVALLQSAQQLDGMVRDLNQMLALHHQGDEPREKCDVEELVQLCVANIQQEISSAGATITLAGTERLELFTVKAFLVSILQNLLSNAIKYRSSERPLEVKISLRQLGEEALISVTDNGTGMNLDKIGPSLFKMYKRFHQEIDGKGLGLYLVKEQVRLLQGRIEVASTPGVGTTFTVTLPMHL</sequence>
<dbReference type="PANTHER" id="PTHR43304:SF1">
    <property type="entry name" value="PAC DOMAIN-CONTAINING PROTEIN"/>
    <property type="match status" value="1"/>
</dbReference>
<keyword evidence="10" id="KW-1185">Reference proteome</keyword>
<keyword evidence="3" id="KW-0597">Phosphoprotein</keyword>
<dbReference type="OrthoDB" id="9766459at2"/>
<dbReference type="Gene3D" id="1.10.287.130">
    <property type="match status" value="1"/>
</dbReference>
<name>A0A1Q5PDL4_9BACT</name>
<dbReference type="InterPro" id="IPR036890">
    <property type="entry name" value="HATPase_C_sf"/>
</dbReference>
<dbReference type="SMART" id="SM00387">
    <property type="entry name" value="HATPase_c"/>
    <property type="match status" value="1"/>
</dbReference>
<dbReference type="PROSITE" id="PS50113">
    <property type="entry name" value="PAC"/>
    <property type="match status" value="1"/>
</dbReference>
<evidence type="ECO:0000256" key="4">
    <source>
        <dbReference type="ARBA" id="ARBA00022679"/>
    </source>
</evidence>
<accession>A0A1Q5PDL4</accession>
<dbReference type="PRINTS" id="PR00344">
    <property type="entry name" value="BCTRLSENSOR"/>
</dbReference>
<dbReference type="Pfam" id="PF00512">
    <property type="entry name" value="HisKA"/>
    <property type="match status" value="1"/>
</dbReference>